<dbReference type="GO" id="GO:0000166">
    <property type="term" value="F:nucleotide binding"/>
    <property type="evidence" value="ECO:0007669"/>
    <property type="project" value="InterPro"/>
</dbReference>
<dbReference type="PANTHER" id="PTHR24093">
    <property type="entry name" value="CATION TRANSPORTING ATPASE"/>
    <property type="match status" value="1"/>
</dbReference>
<reference evidence="3" key="1">
    <citation type="submission" date="2017-06" db="EMBL/GenBank/DDBJ databases">
        <authorList>
            <person name="Cremers G."/>
        </authorList>
    </citation>
    <scope>NUCLEOTIDE SEQUENCE [LARGE SCALE GENOMIC DNA]</scope>
</reference>
<dbReference type="SUPFAM" id="SSF81660">
    <property type="entry name" value="Metal cation-transporting ATPase, ATP-binding domain N"/>
    <property type="match status" value="1"/>
</dbReference>
<dbReference type="Pfam" id="PF13246">
    <property type="entry name" value="Cation_ATPase"/>
    <property type="match status" value="1"/>
</dbReference>
<evidence type="ECO:0000313" key="3">
    <source>
        <dbReference type="Proteomes" id="UP000218615"/>
    </source>
</evidence>
<evidence type="ECO:0000256" key="1">
    <source>
        <dbReference type="ARBA" id="ARBA00022842"/>
    </source>
</evidence>
<organism evidence="2 3">
    <name type="scientific">Candidatus Methanoperedens nitratireducens</name>
    <dbReference type="NCBI Taxonomy" id="1392998"/>
    <lineage>
        <taxon>Archaea</taxon>
        <taxon>Methanobacteriati</taxon>
        <taxon>Methanobacteriota</taxon>
        <taxon>Stenosarchaea group</taxon>
        <taxon>Methanomicrobia</taxon>
        <taxon>Methanosarcinales</taxon>
        <taxon>ANME-2 cluster</taxon>
        <taxon>Candidatus Methanoperedentaceae</taxon>
        <taxon>Candidatus Methanoperedens</taxon>
    </lineage>
</organism>
<dbReference type="GO" id="GO:0005886">
    <property type="term" value="C:plasma membrane"/>
    <property type="evidence" value="ECO:0007669"/>
    <property type="project" value="TreeGrafter"/>
</dbReference>
<keyword evidence="3" id="KW-1185">Reference proteome</keyword>
<evidence type="ECO:0000313" key="2">
    <source>
        <dbReference type="EMBL" id="SNQ59323.1"/>
    </source>
</evidence>
<dbReference type="Proteomes" id="UP000218615">
    <property type="component" value="Unassembled WGS sequence"/>
</dbReference>
<gene>
    <name evidence="2" type="ORF">MNV_1140019</name>
</gene>
<dbReference type="RefSeq" id="WP_096203718.1">
    <property type="nucleotide sequence ID" value="NZ_FZMP01000018.1"/>
</dbReference>
<keyword evidence="1" id="KW-0460">Magnesium</keyword>
<dbReference type="PANTHER" id="PTHR24093:SF506">
    <property type="entry name" value="CATION-TRANSPORTING ATPASE PMA1"/>
    <property type="match status" value="1"/>
</dbReference>
<dbReference type="AlphaFoldDB" id="A0A284VJ97"/>
<dbReference type="InterPro" id="IPR023299">
    <property type="entry name" value="ATPase_P-typ_cyto_dom_N"/>
</dbReference>
<dbReference type="Gene3D" id="3.40.1110.10">
    <property type="entry name" value="Calcium-transporting ATPase, cytoplasmic domain N"/>
    <property type="match status" value="1"/>
</dbReference>
<sequence length="100" mass="11424">MGGVRGEWERVDEIAFTSERKMMSTVNRKENRLVLYSKGAPETILAKCTHIATGEGIRKLTDTDKERIEAQVSGYAGRGMRLIAFEKKDIEGEYKREKRT</sequence>
<name>A0A284VJ97_9EURY</name>
<accession>A0A284VJ97</accession>
<dbReference type="GO" id="GO:0005388">
    <property type="term" value="F:P-type calcium transporter activity"/>
    <property type="evidence" value="ECO:0007669"/>
    <property type="project" value="TreeGrafter"/>
</dbReference>
<dbReference type="EMBL" id="FZMP01000018">
    <property type="protein sequence ID" value="SNQ59323.1"/>
    <property type="molecule type" value="Genomic_DNA"/>
</dbReference>
<proteinExistence type="predicted"/>
<protein>
    <submittedName>
        <fullName evidence="2">Uncharacterized protein</fullName>
    </submittedName>
</protein>